<gene>
    <name evidence="5" type="ORF">M2319_001411</name>
</gene>
<dbReference type="InterPro" id="IPR029787">
    <property type="entry name" value="Nucleotide_cyclase"/>
</dbReference>
<keyword evidence="3" id="KW-0472">Membrane</keyword>
<keyword evidence="3" id="KW-0812">Transmembrane</keyword>
<dbReference type="SMART" id="SM00267">
    <property type="entry name" value="GGDEF"/>
    <property type="match status" value="1"/>
</dbReference>
<dbReference type="Proteomes" id="UP001209755">
    <property type="component" value="Unassembled WGS sequence"/>
</dbReference>
<name>A0ABT3H9M7_9HYPH</name>
<feature type="transmembrane region" description="Helical" evidence="3">
    <location>
        <begin position="12"/>
        <end position="35"/>
    </location>
</feature>
<dbReference type="NCBIfam" id="TIGR00254">
    <property type="entry name" value="GGDEF"/>
    <property type="match status" value="1"/>
</dbReference>
<evidence type="ECO:0000256" key="1">
    <source>
        <dbReference type="ARBA" id="ARBA00012528"/>
    </source>
</evidence>
<feature type="domain" description="GGDEF" evidence="4">
    <location>
        <begin position="110"/>
        <end position="242"/>
    </location>
</feature>
<evidence type="ECO:0000256" key="2">
    <source>
        <dbReference type="ARBA" id="ARBA00034247"/>
    </source>
</evidence>
<proteinExistence type="predicted"/>
<comment type="caution">
    <text evidence="5">The sequence shown here is derived from an EMBL/GenBank/DDBJ whole genome shotgun (WGS) entry which is preliminary data.</text>
</comment>
<dbReference type="InterPro" id="IPR000160">
    <property type="entry name" value="GGDEF_dom"/>
</dbReference>
<dbReference type="EMBL" id="JAOQNS010000003">
    <property type="protein sequence ID" value="MCW2307089.1"/>
    <property type="molecule type" value="Genomic_DNA"/>
</dbReference>
<dbReference type="CDD" id="cd01949">
    <property type="entry name" value="GGDEF"/>
    <property type="match status" value="1"/>
</dbReference>
<organism evidence="5 6">
    <name type="scientific">Rhodobium gokarnense</name>
    <dbReference type="NCBI Taxonomy" id="364296"/>
    <lineage>
        <taxon>Bacteria</taxon>
        <taxon>Pseudomonadati</taxon>
        <taxon>Pseudomonadota</taxon>
        <taxon>Alphaproteobacteria</taxon>
        <taxon>Hyphomicrobiales</taxon>
        <taxon>Rhodobiaceae</taxon>
        <taxon>Rhodobium</taxon>
    </lineage>
</organism>
<evidence type="ECO:0000313" key="6">
    <source>
        <dbReference type="Proteomes" id="UP001209755"/>
    </source>
</evidence>
<dbReference type="Pfam" id="PF00990">
    <property type="entry name" value="GGDEF"/>
    <property type="match status" value="1"/>
</dbReference>
<dbReference type="Gene3D" id="3.30.70.270">
    <property type="match status" value="1"/>
</dbReference>
<keyword evidence="3" id="KW-1133">Transmembrane helix</keyword>
<protein>
    <recommendedName>
        <fullName evidence="1">diguanylate cyclase</fullName>
        <ecNumber evidence="1">2.7.7.65</ecNumber>
    </recommendedName>
</protein>
<comment type="catalytic activity">
    <reaction evidence="2">
        <text>2 GTP = 3',3'-c-di-GMP + 2 diphosphate</text>
        <dbReference type="Rhea" id="RHEA:24898"/>
        <dbReference type="ChEBI" id="CHEBI:33019"/>
        <dbReference type="ChEBI" id="CHEBI:37565"/>
        <dbReference type="ChEBI" id="CHEBI:58805"/>
        <dbReference type="EC" id="2.7.7.65"/>
    </reaction>
</comment>
<dbReference type="PANTHER" id="PTHR45138:SF9">
    <property type="entry name" value="DIGUANYLATE CYCLASE DGCM-RELATED"/>
    <property type="match status" value="1"/>
</dbReference>
<keyword evidence="6" id="KW-1185">Reference proteome</keyword>
<reference evidence="6" key="1">
    <citation type="submission" date="2023-07" db="EMBL/GenBank/DDBJ databases">
        <title>Genome sequencing of Purple Non-Sulfur Bacteria from various extreme environments.</title>
        <authorList>
            <person name="Mayer M."/>
        </authorList>
    </citation>
    <scope>NUCLEOTIDE SEQUENCE [LARGE SCALE GENOMIC DNA]</scope>
    <source>
        <strain evidence="6">DSM 17935</strain>
    </source>
</reference>
<accession>A0ABT3H9M7</accession>
<evidence type="ECO:0000313" key="5">
    <source>
        <dbReference type="EMBL" id="MCW2307089.1"/>
    </source>
</evidence>
<dbReference type="EC" id="2.7.7.65" evidence="1"/>
<dbReference type="InterPro" id="IPR043128">
    <property type="entry name" value="Rev_trsase/Diguanyl_cyclase"/>
</dbReference>
<dbReference type="PANTHER" id="PTHR45138">
    <property type="entry name" value="REGULATORY COMPONENTS OF SENSORY TRANSDUCTION SYSTEM"/>
    <property type="match status" value="1"/>
</dbReference>
<dbReference type="PROSITE" id="PS50887">
    <property type="entry name" value="GGDEF"/>
    <property type="match status" value="1"/>
</dbReference>
<dbReference type="RefSeq" id="WP_264600739.1">
    <property type="nucleotide sequence ID" value="NZ_JAOQNS010000003.1"/>
</dbReference>
<dbReference type="SUPFAM" id="SSF55073">
    <property type="entry name" value="Nucleotide cyclase"/>
    <property type="match status" value="1"/>
</dbReference>
<dbReference type="InterPro" id="IPR050469">
    <property type="entry name" value="Diguanylate_Cyclase"/>
</dbReference>
<sequence>MDYDSSREMRLFTLRVTVLSVVVSVLLTVGILTMIEVGLREFSLAVALGVPALVAPVVAYQVAKSYHELAQAQRQLRRAADSDALTGLWNRGAFARLASALLGADPQALRPLCLLFVDADHFKRLNDSLGHLAGDEALVVLADVLRSQCRTSDLVARMGGEEFAVLLRDADEEVGRATAERIRKAVFARTVTSRNRTVNLSVSIGVAAQQAGDDLESLLAAADHALYEAKGAGRNCVVTRSDVRRTRRPVTGIGAAIPTLPLDAAGMFPYH</sequence>
<evidence type="ECO:0000256" key="3">
    <source>
        <dbReference type="SAM" id="Phobius"/>
    </source>
</evidence>
<evidence type="ECO:0000259" key="4">
    <source>
        <dbReference type="PROSITE" id="PS50887"/>
    </source>
</evidence>